<reference evidence="2" key="1">
    <citation type="submission" date="2009-08" db="EMBL/GenBank/DDBJ databases">
        <title>Annotation of Salpingoeca rosetta.</title>
        <authorList>
            <consortium name="The Broad Institute Genome Sequencing Platform"/>
            <person name="Russ C."/>
            <person name="Cuomo C."/>
            <person name="Burger G."/>
            <person name="Gray M.W."/>
            <person name="Holland P.W.H."/>
            <person name="King N."/>
            <person name="Lang F.B.F."/>
            <person name="Roger A.J."/>
            <person name="Ruiz-Trillo I."/>
            <person name="Young S.K."/>
            <person name="Zeng Q."/>
            <person name="Gargeya S."/>
            <person name="Alvarado L."/>
            <person name="Berlin A."/>
            <person name="Chapman S.B."/>
            <person name="Chen Z."/>
            <person name="Freedman E."/>
            <person name="Gellesch M."/>
            <person name="Goldberg J."/>
            <person name="Griggs A."/>
            <person name="Gujja S."/>
            <person name="Heilman E."/>
            <person name="Heiman D."/>
            <person name="Howarth C."/>
            <person name="Mehta T."/>
            <person name="Neiman D."/>
            <person name="Pearson M."/>
            <person name="Roberts A."/>
            <person name="Saif S."/>
            <person name="Shea T."/>
            <person name="Shenoy N."/>
            <person name="Sisk P."/>
            <person name="Stolte C."/>
            <person name="Sykes S."/>
            <person name="White J."/>
            <person name="Yandava C."/>
            <person name="Haas B."/>
            <person name="Nusbaum C."/>
            <person name="Birren B."/>
        </authorList>
    </citation>
    <scope>NUCLEOTIDE SEQUENCE [LARGE SCALE GENOMIC DNA]</scope>
    <source>
        <strain evidence="2">ATCC 50818</strain>
    </source>
</reference>
<feature type="compositionally biased region" description="Low complexity" evidence="1">
    <location>
        <begin position="188"/>
        <end position="228"/>
    </location>
</feature>
<feature type="compositionally biased region" description="Low complexity" evidence="1">
    <location>
        <begin position="143"/>
        <end position="168"/>
    </location>
</feature>
<accession>F2U0B0</accession>
<proteinExistence type="predicted"/>
<dbReference type="RefSeq" id="XP_004997399.1">
    <property type="nucleotide sequence ID" value="XM_004997342.1"/>
</dbReference>
<dbReference type="KEGG" id="sre:PTSG_01424"/>
<gene>
    <name evidence="2" type="ORF">PTSG_01424</name>
</gene>
<feature type="region of interest" description="Disordered" evidence="1">
    <location>
        <begin position="183"/>
        <end position="228"/>
    </location>
</feature>
<dbReference type="InParanoid" id="F2U0B0"/>
<keyword evidence="3" id="KW-1185">Reference proteome</keyword>
<evidence type="ECO:0000313" key="3">
    <source>
        <dbReference type="Proteomes" id="UP000007799"/>
    </source>
</evidence>
<name>F2U0B0_SALR5</name>
<evidence type="ECO:0000313" key="2">
    <source>
        <dbReference type="EMBL" id="EGD80838.1"/>
    </source>
</evidence>
<dbReference type="Proteomes" id="UP000007799">
    <property type="component" value="Unassembled WGS sequence"/>
</dbReference>
<feature type="compositionally biased region" description="Basic and acidic residues" evidence="1">
    <location>
        <begin position="241"/>
        <end position="264"/>
    </location>
</feature>
<dbReference type="EMBL" id="GL832958">
    <property type="protein sequence ID" value="EGD80838.1"/>
    <property type="molecule type" value="Genomic_DNA"/>
</dbReference>
<organism evidence="3">
    <name type="scientific">Salpingoeca rosetta (strain ATCC 50818 / BSB-021)</name>
    <dbReference type="NCBI Taxonomy" id="946362"/>
    <lineage>
        <taxon>Eukaryota</taxon>
        <taxon>Choanoflagellata</taxon>
        <taxon>Craspedida</taxon>
        <taxon>Salpingoecidae</taxon>
        <taxon>Salpingoeca</taxon>
    </lineage>
</organism>
<feature type="region of interest" description="Disordered" evidence="1">
    <location>
        <begin position="241"/>
        <end position="272"/>
    </location>
</feature>
<feature type="region of interest" description="Disordered" evidence="1">
    <location>
        <begin position="131"/>
        <end position="168"/>
    </location>
</feature>
<evidence type="ECO:0000256" key="1">
    <source>
        <dbReference type="SAM" id="MobiDB-lite"/>
    </source>
</evidence>
<dbReference type="GeneID" id="16077996"/>
<sequence>MFSPAWRRRDTLFSTPECPTAHLSLPKPCSNRLKAPLSIYDPEGPESAKYVALPEEQNDLYPFVRQARLLLVGAIDYTQSYVTQAKATYSNTKRIYKDFMSHVPESEKNVMGLLVATSLQERAKQLRDVLSSLDSPKPSGDSDVANTPATVAPTATTTASEAATVSASDADVQASVDALARTAPNNNTSEPATSPEAATTTTATAATEAATTTTATAATQQASDDDAAAAAATVLVVDKQDEAHSGEMAEDRVEKDYGQAHQEDLDTYTSRR</sequence>
<protein>
    <submittedName>
        <fullName evidence="2">Uncharacterized protein</fullName>
    </submittedName>
</protein>
<dbReference type="AlphaFoldDB" id="F2U0B0"/>